<dbReference type="PANTHER" id="PTHR46564">
    <property type="entry name" value="TRANSPOSASE"/>
    <property type="match status" value="1"/>
</dbReference>
<dbReference type="InterPro" id="IPR036397">
    <property type="entry name" value="RNaseH_sf"/>
</dbReference>
<gene>
    <name evidence="2" type="ORF">EXIGLDRAFT_618493</name>
</gene>
<protein>
    <recommendedName>
        <fullName evidence="1">Tc1-like transposase DDE domain-containing protein</fullName>
    </recommendedName>
</protein>
<dbReference type="Gene3D" id="3.30.420.10">
    <property type="entry name" value="Ribonuclease H-like superfamily/Ribonuclease H"/>
    <property type="match status" value="1"/>
</dbReference>
<accession>A0A165FKU7</accession>
<dbReference type="GO" id="GO:0003676">
    <property type="term" value="F:nucleic acid binding"/>
    <property type="evidence" value="ECO:0007669"/>
    <property type="project" value="InterPro"/>
</dbReference>
<dbReference type="STRING" id="1314781.A0A165FKU7"/>
<dbReference type="EMBL" id="KV426080">
    <property type="protein sequence ID" value="KZV89160.1"/>
    <property type="molecule type" value="Genomic_DNA"/>
</dbReference>
<evidence type="ECO:0000313" key="3">
    <source>
        <dbReference type="Proteomes" id="UP000077266"/>
    </source>
</evidence>
<dbReference type="AlphaFoldDB" id="A0A165FKU7"/>
<sequence length="149" mass="16785">MGVWIDESSKDDRTFLRHYGRAPRGRRAIRRDKLPKGQRYSILPALTVDAGYIAMRVVRGSVKSMTFLDFVLNDVLPRTNPYPGDRSVLIMDNCRIHKCQTLRQAIEAAGAYVSSLAAAPDLSLGRRLVFIPPYSPEFNPIEESFSSRA</sequence>
<dbReference type="PANTHER" id="PTHR46564:SF1">
    <property type="entry name" value="TRANSPOSASE"/>
    <property type="match status" value="1"/>
</dbReference>
<dbReference type="InterPro" id="IPR038717">
    <property type="entry name" value="Tc1-like_DDE_dom"/>
</dbReference>
<dbReference type="Proteomes" id="UP000077266">
    <property type="component" value="Unassembled WGS sequence"/>
</dbReference>
<dbReference type="OrthoDB" id="2266637at2759"/>
<keyword evidence="3" id="KW-1185">Reference proteome</keyword>
<reference evidence="2 3" key="1">
    <citation type="journal article" date="2016" name="Mol. Biol. Evol.">
        <title>Comparative Genomics of Early-Diverging Mushroom-Forming Fungi Provides Insights into the Origins of Lignocellulose Decay Capabilities.</title>
        <authorList>
            <person name="Nagy L.G."/>
            <person name="Riley R."/>
            <person name="Tritt A."/>
            <person name="Adam C."/>
            <person name="Daum C."/>
            <person name="Floudas D."/>
            <person name="Sun H."/>
            <person name="Yadav J.S."/>
            <person name="Pangilinan J."/>
            <person name="Larsson K.H."/>
            <person name="Matsuura K."/>
            <person name="Barry K."/>
            <person name="Labutti K."/>
            <person name="Kuo R."/>
            <person name="Ohm R.A."/>
            <person name="Bhattacharya S.S."/>
            <person name="Shirouzu T."/>
            <person name="Yoshinaga Y."/>
            <person name="Martin F.M."/>
            <person name="Grigoriev I.V."/>
            <person name="Hibbett D.S."/>
        </authorList>
    </citation>
    <scope>NUCLEOTIDE SEQUENCE [LARGE SCALE GENOMIC DNA]</scope>
    <source>
        <strain evidence="2 3">HHB12029</strain>
    </source>
</reference>
<feature type="domain" description="Tc1-like transposase DDE" evidence="1">
    <location>
        <begin position="3"/>
        <end position="146"/>
    </location>
</feature>
<dbReference type="InParanoid" id="A0A165FKU7"/>
<evidence type="ECO:0000259" key="1">
    <source>
        <dbReference type="Pfam" id="PF13358"/>
    </source>
</evidence>
<organism evidence="2 3">
    <name type="scientific">Exidia glandulosa HHB12029</name>
    <dbReference type="NCBI Taxonomy" id="1314781"/>
    <lineage>
        <taxon>Eukaryota</taxon>
        <taxon>Fungi</taxon>
        <taxon>Dikarya</taxon>
        <taxon>Basidiomycota</taxon>
        <taxon>Agaricomycotina</taxon>
        <taxon>Agaricomycetes</taxon>
        <taxon>Auriculariales</taxon>
        <taxon>Exidiaceae</taxon>
        <taxon>Exidia</taxon>
    </lineage>
</organism>
<evidence type="ECO:0000313" key="2">
    <source>
        <dbReference type="EMBL" id="KZV89160.1"/>
    </source>
</evidence>
<proteinExistence type="predicted"/>
<name>A0A165FKU7_EXIGL</name>
<dbReference type="Pfam" id="PF13358">
    <property type="entry name" value="DDE_3"/>
    <property type="match status" value="1"/>
</dbReference>